<dbReference type="InterPro" id="IPR010281">
    <property type="entry name" value="DUF885"/>
</dbReference>
<proteinExistence type="predicted"/>
<dbReference type="EMBL" id="CADCTB010000084">
    <property type="protein sequence ID" value="CAA9232729.1"/>
    <property type="molecule type" value="Genomic_DNA"/>
</dbReference>
<organism evidence="1">
    <name type="scientific">uncultured Acidimicrobiales bacterium</name>
    <dbReference type="NCBI Taxonomy" id="310071"/>
    <lineage>
        <taxon>Bacteria</taxon>
        <taxon>Bacillati</taxon>
        <taxon>Actinomycetota</taxon>
        <taxon>Acidimicrobiia</taxon>
        <taxon>Acidimicrobiales</taxon>
        <taxon>environmental samples</taxon>
    </lineage>
</organism>
<evidence type="ECO:0000313" key="1">
    <source>
        <dbReference type="EMBL" id="CAA9232729.1"/>
    </source>
</evidence>
<gene>
    <name evidence="1" type="ORF">AVDCRST_MAG10-1250</name>
</gene>
<name>A0A6J4HSH9_9ACTN</name>
<dbReference type="PANTHER" id="PTHR33361:SF2">
    <property type="entry name" value="DUF885 DOMAIN-CONTAINING PROTEIN"/>
    <property type="match status" value="1"/>
</dbReference>
<protein>
    <recommendedName>
        <fullName evidence="2">DUF885 domain-containing protein</fullName>
    </recommendedName>
</protein>
<sequence length="556" mass="61855">MPDETLRNLAEEYWETVLEAGPSTATLLGDHRYDDRLEDLSADAEQELRQRWASLRTRLEGVPRGGLETDDLVTVGLLAAELDDAMTAIDQRLVELQSDQMTGFHIELMQAVPVMAAPDEASANMLVERFRQIPRALEQAAERFIDGASARRTPAEVCVSRSVNMIEGYLASPLQTDVFATVGAPEDWDRTELQRVVEEEVRPAYRRMADTLSARLLPVARDDDHCGLAWLDDGAQIYATLVSHHTTLELAPEEIHLIGMQEVAEKLPAEYAEVGGRLFGLSDPAAVLHRLRTDPALRYTTRQEIMDDARDAFESGKAAMGGWFGRLPQSDCAIEEVPEFLAADSPSAYYFPPAGDGSRGGTYYVNTHRPEDKARYETASIAFHEAIPGHHLQLAIATELTDVPRFRRFSLANTAYVEGWGLYSERLAEDMGLYRNDMERIGMLAADSIRACRLVVDTGLHALGWTRQQAIDFMAVNTPVSVEEVTVEVDRYIGMPGQALAYKLGQREILRLRESARSRLGDAFDIRGFHDAVLTSGAVRLPILAELVDAWVHSRS</sequence>
<evidence type="ECO:0008006" key="2">
    <source>
        <dbReference type="Google" id="ProtNLM"/>
    </source>
</evidence>
<reference evidence="1" key="1">
    <citation type="submission" date="2020-02" db="EMBL/GenBank/DDBJ databases">
        <authorList>
            <person name="Meier V. D."/>
        </authorList>
    </citation>
    <scope>NUCLEOTIDE SEQUENCE</scope>
    <source>
        <strain evidence="1">AVDCRST_MAG10</strain>
    </source>
</reference>
<dbReference type="Pfam" id="PF05960">
    <property type="entry name" value="DUF885"/>
    <property type="match status" value="1"/>
</dbReference>
<accession>A0A6J4HSH9</accession>
<dbReference type="PANTHER" id="PTHR33361">
    <property type="entry name" value="GLR0591 PROTEIN"/>
    <property type="match status" value="1"/>
</dbReference>
<dbReference type="AlphaFoldDB" id="A0A6J4HSH9"/>